<evidence type="ECO:0000313" key="1">
    <source>
        <dbReference type="EMBL" id="CEG44077.1"/>
    </source>
</evidence>
<dbReference type="EMBL" id="CCYD01000810">
    <property type="protein sequence ID" value="CEG44077.1"/>
    <property type="molecule type" value="Genomic_DNA"/>
</dbReference>
<protein>
    <submittedName>
        <fullName evidence="1">Uncharacterized protein</fullName>
    </submittedName>
</protein>
<keyword evidence="2" id="KW-1185">Reference proteome</keyword>
<dbReference type="RefSeq" id="XP_024580446.1">
    <property type="nucleotide sequence ID" value="XM_024730140.1"/>
</dbReference>
<name>A0A0P1ASJ7_PLAHL</name>
<dbReference type="AlphaFoldDB" id="A0A0P1ASJ7"/>
<evidence type="ECO:0000313" key="2">
    <source>
        <dbReference type="Proteomes" id="UP000054928"/>
    </source>
</evidence>
<accession>A0A0P1ASJ7</accession>
<dbReference type="GeneID" id="36409400"/>
<dbReference type="Proteomes" id="UP000054928">
    <property type="component" value="Unassembled WGS sequence"/>
</dbReference>
<proteinExistence type="predicted"/>
<reference evidence="2" key="1">
    <citation type="submission" date="2014-09" db="EMBL/GenBank/DDBJ databases">
        <authorList>
            <person name="Sharma Rahul"/>
            <person name="Thines Marco"/>
        </authorList>
    </citation>
    <scope>NUCLEOTIDE SEQUENCE [LARGE SCALE GENOMIC DNA]</scope>
</reference>
<organism evidence="1 2">
    <name type="scientific">Plasmopara halstedii</name>
    <name type="common">Downy mildew of sunflower</name>
    <dbReference type="NCBI Taxonomy" id="4781"/>
    <lineage>
        <taxon>Eukaryota</taxon>
        <taxon>Sar</taxon>
        <taxon>Stramenopiles</taxon>
        <taxon>Oomycota</taxon>
        <taxon>Peronosporomycetes</taxon>
        <taxon>Peronosporales</taxon>
        <taxon>Peronosporaceae</taxon>
        <taxon>Plasmopara</taxon>
    </lineage>
</organism>
<sequence>MYTRKQLTLQQRAIAGFLSRNTPMDVISRRSFQEYAYGNVWIALATGPRVNAIDARAKFSMSRCTRILHLLDRCELIFA</sequence>